<dbReference type="InterPro" id="IPR001296">
    <property type="entry name" value="Glyco_trans_1"/>
</dbReference>
<feature type="domain" description="Glycosyl transferase family 1" evidence="1">
    <location>
        <begin position="190"/>
        <end position="350"/>
    </location>
</feature>
<evidence type="ECO:0000313" key="2">
    <source>
        <dbReference type="EMBL" id="MBH0230749.1"/>
    </source>
</evidence>
<keyword evidence="3" id="KW-1185">Reference proteome</keyword>
<gene>
    <name evidence="2" type="ORF">H0267_11025</name>
</gene>
<dbReference type="Pfam" id="PF00534">
    <property type="entry name" value="Glycos_transf_1"/>
    <property type="match status" value="1"/>
</dbReference>
<organism evidence="2 3">
    <name type="scientific">Halobacillus yeomjeoni</name>
    <dbReference type="NCBI Taxonomy" id="311194"/>
    <lineage>
        <taxon>Bacteria</taxon>
        <taxon>Bacillati</taxon>
        <taxon>Bacillota</taxon>
        <taxon>Bacilli</taxon>
        <taxon>Bacillales</taxon>
        <taxon>Bacillaceae</taxon>
        <taxon>Halobacillus</taxon>
    </lineage>
</organism>
<dbReference type="RefSeq" id="WP_197317362.1">
    <property type="nucleotide sequence ID" value="NZ_JADZSC010000002.1"/>
</dbReference>
<name>A0A931HWB3_9BACI</name>
<dbReference type="CDD" id="cd03801">
    <property type="entry name" value="GT4_PimA-like"/>
    <property type="match status" value="1"/>
</dbReference>
<comment type="caution">
    <text evidence="2">The sequence shown here is derived from an EMBL/GenBank/DDBJ whole genome shotgun (WGS) entry which is preliminary data.</text>
</comment>
<dbReference type="Gene3D" id="3.40.50.2000">
    <property type="entry name" value="Glycogen Phosphorylase B"/>
    <property type="match status" value="2"/>
</dbReference>
<dbReference type="AlphaFoldDB" id="A0A931HWB3"/>
<evidence type="ECO:0000259" key="1">
    <source>
        <dbReference type="Pfam" id="PF00534"/>
    </source>
</evidence>
<dbReference type="EMBL" id="JADZSC010000002">
    <property type="protein sequence ID" value="MBH0230749.1"/>
    <property type="molecule type" value="Genomic_DNA"/>
</dbReference>
<dbReference type="PANTHER" id="PTHR12526">
    <property type="entry name" value="GLYCOSYLTRANSFERASE"/>
    <property type="match status" value="1"/>
</dbReference>
<protein>
    <submittedName>
        <fullName evidence="2">Glycosyltransferase family 4 protein</fullName>
    </submittedName>
</protein>
<dbReference type="Proteomes" id="UP000614490">
    <property type="component" value="Unassembled WGS sequence"/>
</dbReference>
<dbReference type="SUPFAM" id="SSF53756">
    <property type="entry name" value="UDP-Glycosyltransferase/glycogen phosphorylase"/>
    <property type="match status" value="1"/>
</dbReference>
<sequence>MKIATIHDACFYEENGEYYCNIIDYQMLIEFLRYFDSAQIVVRKGPMKPEYVKVSLDNINVEFVEAITAPKSFIFNALGTFKKIKNAVLKSDAVYCRGINGIIAQRYSKRYGIPHFAFLGGCIYDSMKNYGSFYKNIMARIALIVTKKSIYNTSNVVYCSNYLKKRYPTSGKEYLWSEVKIIQANEKVKENRFGKILNNKKPINIGLIGYVNNKIKGIDTAIKALSILGPNYQLKILGGGDHSQYDLLIKDLNLEDRVTFCGVLKGGDEVFSWLDEIDIYIQPSLTEGLPKATLEAISRGCPVISTNVGGLPDIVDNKYLHKPKDNKQLAKLLSDLSANPSEMKRLSNHSFKVADNYLSSRMEKVFVEMMADIVEQARLGGKSEC</sequence>
<proteinExistence type="predicted"/>
<accession>A0A931HWB3</accession>
<dbReference type="GO" id="GO:0016757">
    <property type="term" value="F:glycosyltransferase activity"/>
    <property type="evidence" value="ECO:0007669"/>
    <property type="project" value="InterPro"/>
</dbReference>
<reference evidence="2 3" key="1">
    <citation type="journal article" date="2005" name="Int. J. Syst. Evol. Microbiol.">
        <title>Halobacillus yeomjeoni sp. nov., isolated from a marine solar saltern in Korea.</title>
        <authorList>
            <person name="Yoon J.H."/>
            <person name="Kang S.J."/>
            <person name="Lee C.H."/>
            <person name="Oh H.W."/>
            <person name="Oh T.K."/>
        </authorList>
    </citation>
    <scope>NUCLEOTIDE SEQUENCE [LARGE SCALE GENOMIC DNA]</scope>
    <source>
        <strain evidence="2 3">KCTC 3957</strain>
    </source>
</reference>
<evidence type="ECO:0000313" key="3">
    <source>
        <dbReference type="Proteomes" id="UP000614490"/>
    </source>
</evidence>
<dbReference type="PANTHER" id="PTHR12526:SF630">
    <property type="entry name" value="GLYCOSYLTRANSFERASE"/>
    <property type="match status" value="1"/>
</dbReference>